<evidence type="ECO:0000313" key="2">
    <source>
        <dbReference type="Proteomes" id="UP000002770"/>
    </source>
</evidence>
<protein>
    <submittedName>
        <fullName evidence="1">Uncharacterized protein</fullName>
    </submittedName>
</protein>
<accession>G9EM46</accession>
<sequence>MNAENPCSCMMAPIMIPDDNCKKNWNNKKETPTNQIIILLGLCEGVEFNTLIRCV</sequence>
<dbReference type="AlphaFoldDB" id="G9EM46"/>
<proteinExistence type="predicted"/>
<dbReference type="STRING" id="658187.LDG_6308"/>
<dbReference type="InParanoid" id="G9EM46"/>
<keyword evidence="2" id="KW-1185">Reference proteome</keyword>
<dbReference type="Proteomes" id="UP000002770">
    <property type="component" value="Unassembled WGS sequence"/>
</dbReference>
<gene>
    <name evidence="1" type="ORF">LDG_6308</name>
</gene>
<organism evidence="1 2">
    <name type="scientific">Legionella drancourtii LLAP12</name>
    <dbReference type="NCBI Taxonomy" id="658187"/>
    <lineage>
        <taxon>Bacteria</taxon>
        <taxon>Pseudomonadati</taxon>
        <taxon>Pseudomonadota</taxon>
        <taxon>Gammaproteobacteria</taxon>
        <taxon>Legionellales</taxon>
        <taxon>Legionellaceae</taxon>
        <taxon>Legionella</taxon>
    </lineage>
</organism>
<dbReference type="EMBL" id="JH413811">
    <property type="protein sequence ID" value="EHL31646.1"/>
    <property type="molecule type" value="Genomic_DNA"/>
</dbReference>
<evidence type="ECO:0000313" key="1">
    <source>
        <dbReference type="EMBL" id="EHL31646.1"/>
    </source>
</evidence>
<reference evidence="1 2" key="1">
    <citation type="journal article" date="2011" name="BMC Genomics">
        <title>Insight into cross-talk between intra-amoebal pathogens.</title>
        <authorList>
            <person name="Gimenez G."/>
            <person name="Bertelli C."/>
            <person name="Moliner C."/>
            <person name="Robert C."/>
            <person name="Raoult D."/>
            <person name="Fournier P.E."/>
            <person name="Greub G."/>
        </authorList>
    </citation>
    <scope>NUCLEOTIDE SEQUENCE [LARGE SCALE GENOMIC DNA]</scope>
    <source>
        <strain evidence="1 2">LLAP12</strain>
    </source>
</reference>
<name>G9EM46_9GAMM</name>
<dbReference type="HOGENOM" id="CLU_3026711_0_0_6"/>